<organism evidence="2 3">
    <name type="scientific">Paenibacillus hemerocallicola</name>
    <dbReference type="NCBI Taxonomy" id="1172614"/>
    <lineage>
        <taxon>Bacteria</taxon>
        <taxon>Bacillati</taxon>
        <taxon>Bacillota</taxon>
        <taxon>Bacilli</taxon>
        <taxon>Bacillales</taxon>
        <taxon>Paenibacillaceae</taxon>
        <taxon>Paenibacillus</taxon>
    </lineage>
</organism>
<dbReference type="AlphaFoldDB" id="A0A5C4T991"/>
<dbReference type="SUPFAM" id="SSF109854">
    <property type="entry name" value="DinB/YfiT-like putative metalloenzymes"/>
    <property type="match status" value="1"/>
</dbReference>
<dbReference type="OrthoDB" id="9793216at2"/>
<proteinExistence type="predicted"/>
<reference evidence="2 3" key="1">
    <citation type="submission" date="2019-05" db="EMBL/GenBank/DDBJ databases">
        <title>We sequenced the genome of Paenibacillus hemerocallicola KCTC 33185 for further insight into its adaptation and study the phylogeny of Paenibacillus.</title>
        <authorList>
            <person name="Narsing Rao M.P."/>
        </authorList>
    </citation>
    <scope>NUCLEOTIDE SEQUENCE [LARGE SCALE GENOMIC DNA]</scope>
    <source>
        <strain evidence="2 3">KCTC 33185</strain>
    </source>
</reference>
<sequence length="177" mass="19675">MNLRKPELAEYPNHFAPYIGLVPEGDLTELLKGQTEHALRLFGSIREEDGLYRYAPEKWSVKQLLGHVTDTERVMSYRMLCAARGDASPLPGFDENDYVRNAAFERLSLTSLLEGFAAVRQATLSLIASLPEEAWERNAVVNGNAVTARALAYVIAGHELHHGVVLQNRYAAVLSKP</sequence>
<evidence type="ECO:0000313" key="2">
    <source>
        <dbReference type="EMBL" id="TNJ65150.1"/>
    </source>
</evidence>
<keyword evidence="3" id="KW-1185">Reference proteome</keyword>
<comment type="caution">
    <text evidence="2">The sequence shown here is derived from an EMBL/GenBank/DDBJ whole genome shotgun (WGS) entry which is preliminary data.</text>
</comment>
<dbReference type="Proteomes" id="UP000307943">
    <property type="component" value="Unassembled WGS sequence"/>
</dbReference>
<feature type="domain" description="DinB-like" evidence="1">
    <location>
        <begin position="35"/>
        <end position="163"/>
    </location>
</feature>
<evidence type="ECO:0000259" key="1">
    <source>
        <dbReference type="Pfam" id="PF12867"/>
    </source>
</evidence>
<dbReference type="InterPro" id="IPR024775">
    <property type="entry name" value="DinB-like"/>
</dbReference>
<accession>A0A5C4T991</accession>
<dbReference type="Pfam" id="PF12867">
    <property type="entry name" value="DinB_2"/>
    <property type="match status" value="1"/>
</dbReference>
<dbReference type="RefSeq" id="WP_139603274.1">
    <property type="nucleotide sequence ID" value="NZ_VDCQ01000021.1"/>
</dbReference>
<protein>
    <submittedName>
        <fullName evidence="2">DinB family protein</fullName>
    </submittedName>
</protein>
<dbReference type="EMBL" id="VDCQ01000021">
    <property type="protein sequence ID" value="TNJ65150.1"/>
    <property type="molecule type" value="Genomic_DNA"/>
</dbReference>
<name>A0A5C4T991_9BACL</name>
<evidence type="ECO:0000313" key="3">
    <source>
        <dbReference type="Proteomes" id="UP000307943"/>
    </source>
</evidence>
<gene>
    <name evidence="2" type="ORF">FE784_16245</name>
</gene>
<dbReference type="InterPro" id="IPR034660">
    <property type="entry name" value="DinB/YfiT-like"/>
</dbReference>
<dbReference type="Gene3D" id="1.20.120.450">
    <property type="entry name" value="dinb family like domain"/>
    <property type="match status" value="1"/>
</dbReference>